<protein>
    <submittedName>
        <fullName evidence="2">Putative membrane protein</fullName>
    </submittedName>
</protein>
<keyword evidence="1" id="KW-1133">Transmembrane helix</keyword>
<keyword evidence="3" id="KW-1185">Reference proteome</keyword>
<feature type="transmembrane region" description="Helical" evidence="1">
    <location>
        <begin position="6"/>
        <end position="25"/>
    </location>
</feature>
<name>A0A1G4GAI2_9BACT</name>
<evidence type="ECO:0000313" key="2">
    <source>
        <dbReference type="EMBL" id="SCM59508.1"/>
    </source>
</evidence>
<gene>
    <name evidence="2" type="ORF">ING2E5A_2712</name>
</gene>
<proteinExistence type="predicted"/>
<evidence type="ECO:0000313" key="3">
    <source>
        <dbReference type="Proteomes" id="UP000178485"/>
    </source>
</evidence>
<organism evidence="2 3">
    <name type="scientific">Petrimonas mucosa</name>
    <dbReference type="NCBI Taxonomy" id="1642646"/>
    <lineage>
        <taxon>Bacteria</taxon>
        <taxon>Pseudomonadati</taxon>
        <taxon>Bacteroidota</taxon>
        <taxon>Bacteroidia</taxon>
        <taxon>Bacteroidales</taxon>
        <taxon>Dysgonomonadaceae</taxon>
        <taxon>Petrimonas</taxon>
    </lineage>
</organism>
<keyword evidence="1" id="KW-0472">Membrane</keyword>
<evidence type="ECO:0000256" key="1">
    <source>
        <dbReference type="SAM" id="Phobius"/>
    </source>
</evidence>
<dbReference type="EMBL" id="LT608328">
    <property type="protein sequence ID" value="SCM59508.1"/>
    <property type="molecule type" value="Genomic_DNA"/>
</dbReference>
<dbReference type="Proteomes" id="UP000178485">
    <property type="component" value="Chromosome i"/>
</dbReference>
<dbReference type="STRING" id="1642646.ING2E5A_2712"/>
<dbReference type="KEGG" id="pmuc:ING2E5A_2712"/>
<dbReference type="RefSeq" id="WP_071137788.1">
    <property type="nucleotide sequence ID" value="NZ_DUQN01000052.1"/>
</dbReference>
<dbReference type="AlphaFoldDB" id="A0A1G4GAI2"/>
<sequence>MITTLLLGIAVLFMAILLMGIKVFFTKNGEFPNTHIGGSKAMRERGISCATSQDREASNRVNLIDQIIKEKV</sequence>
<reference evidence="2 3" key="1">
    <citation type="submission" date="2016-08" db="EMBL/GenBank/DDBJ databases">
        <authorList>
            <person name="Seilhamer J.J."/>
        </authorList>
    </citation>
    <scope>NUCLEOTIDE SEQUENCE [LARGE SCALE GENOMIC DNA]</scope>
    <source>
        <strain evidence="2">ING2-E5A</strain>
    </source>
</reference>
<accession>A0A1G4GAI2</accession>
<keyword evidence="1" id="KW-0812">Transmembrane</keyword>